<sequence>MSFLARSVLLRPPVCPSVRSSIAVPRRAYTDHANHGTPKRGKSNKKFVGDVSRFPNHLQSNSFHRCTSSPPRFYLVPINSLELSSDILFIVVFLMLGRDIELAYIET</sequence>
<keyword evidence="2" id="KW-1185">Reference proteome</keyword>
<dbReference type="AlphaFoldDB" id="A0A433CZU6"/>
<organism evidence="1 2">
    <name type="scientific">Jimgerdemannia flammicorona</name>
    <dbReference type="NCBI Taxonomy" id="994334"/>
    <lineage>
        <taxon>Eukaryota</taxon>
        <taxon>Fungi</taxon>
        <taxon>Fungi incertae sedis</taxon>
        <taxon>Mucoromycota</taxon>
        <taxon>Mucoromycotina</taxon>
        <taxon>Endogonomycetes</taxon>
        <taxon>Endogonales</taxon>
        <taxon>Endogonaceae</taxon>
        <taxon>Jimgerdemannia</taxon>
    </lineage>
</organism>
<evidence type="ECO:0000313" key="2">
    <source>
        <dbReference type="Proteomes" id="UP000268093"/>
    </source>
</evidence>
<dbReference type="Proteomes" id="UP000268093">
    <property type="component" value="Unassembled WGS sequence"/>
</dbReference>
<gene>
    <name evidence="1" type="ORF">BC936DRAFT_149918</name>
</gene>
<evidence type="ECO:0000313" key="1">
    <source>
        <dbReference type="EMBL" id="RUP44113.1"/>
    </source>
</evidence>
<name>A0A433CZU6_9FUNG</name>
<reference evidence="1 2" key="1">
    <citation type="journal article" date="2018" name="New Phytol.">
        <title>Phylogenomics of Endogonaceae and evolution of mycorrhizas within Mucoromycota.</title>
        <authorList>
            <person name="Chang Y."/>
            <person name="Desiro A."/>
            <person name="Na H."/>
            <person name="Sandor L."/>
            <person name="Lipzen A."/>
            <person name="Clum A."/>
            <person name="Barry K."/>
            <person name="Grigoriev I.V."/>
            <person name="Martin F.M."/>
            <person name="Stajich J.E."/>
            <person name="Smith M.E."/>
            <person name="Bonito G."/>
            <person name="Spatafora J.W."/>
        </authorList>
    </citation>
    <scope>NUCLEOTIDE SEQUENCE [LARGE SCALE GENOMIC DNA]</scope>
    <source>
        <strain evidence="1 2">GMNB39</strain>
    </source>
</reference>
<proteinExistence type="predicted"/>
<protein>
    <submittedName>
        <fullName evidence="1">Uncharacterized protein</fullName>
    </submittedName>
</protein>
<dbReference type="EMBL" id="RBNI01009570">
    <property type="protein sequence ID" value="RUP44113.1"/>
    <property type="molecule type" value="Genomic_DNA"/>
</dbReference>
<accession>A0A433CZU6</accession>
<comment type="caution">
    <text evidence="1">The sequence shown here is derived from an EMBL/GenBank/DDBJ whole genome shotgun (WGS) entry which is preliminary data.</text>
</comment>